<evidence type="ECO:0000313" key="8">
    <source>
        <dbReference type="Proteomes" id="UP000481153"/>
    </source>
</evidence>
<gene>
    <name evidence="7" type="ORF">Ae201684_012491</name>
</gene>
<evidence type="ECO:0000256" key="3">
    <source>
        <dbReference type="ARBA" id="ARBA00022989"/>
    </source>
</evidence>
<dbReference type="EMBL" id="VJMJ01000158">
    <property type="protein sequence ID" value="KAF0730002.1"/>
    <property type="molecule type" value="Genomic_DNA"/>
</dbReference>
<evidence type="ECO:0000256" key="4">
    <source>
        <dbReference type="ARBA" id="ARBA00023136"/>
    </source>
</evidence>
<protein>
    <recommendedName>
        <fullName evidence="9">Transmembrane protein</fullName>
    </recommendedName>
</protein>
<dbReference type="AlphaFoldDB" id="A0A6G0WRE3"/>
<keyword evidence="8" id="KW-1185">Reference proteome</keyword>
<evidence type="ECO:0000256" key="1">
    <source>
        <dbReference type="ARBA" id="ARBA00004370"/>
    </source>
</evidence>
<keyword evidence="4 6" id="KW-0472">Membrane</keyword>
<name>A0A6G0WRE3_9STRA</name>
<keyword evidence="3 6" id="KW-1133">Transmembrane helix</keyword>
<comment type="subcellular location">
    <subcellularLocation>
        <location evidence="1">Membrane</location>
    </subcellularLocation>
</comment>
<accession>A0A6G0WRE3</accession>
<feature type="transmembrane region" description="Helical" evidence="6">
    <location>
        <begin position="35"/>
        <end position="55"/>
    </location>
</feature>
<dbReference type="InterPro" id="IPR056552">
    <property type="entry name" value="Ribonucl_Kappa"/>
</dbReference>
<feature type="transmembrane region" description="Helical" evidence="6">
    <location>
        <begin position="75"/>
        <end position="97"/>
    </location>
</feature>
<dbReference type="Proteomes" id="UP000481153">
    <property type="component" value="Unassembled WGS sequence"/>
</dbReference>
<feature type="region of interest" description="Disordered" evidence="5">
    <location>
        <begin position="161"/>
        <end position="182"/>
    </location>
</feature>
<proteinExistence type="predicted"/>
<evidence type="ECO:0008006" key="9">
    <source>
        <dbReference type="Google" id="ProtNLM"/>
    </source>
</evidence>
<dbReference type="VEuPathDB" id="FungiDB:AeMF1_013771"/>
<organism evidence="7 8">
    <name type="scientific">Aphanomyces euteiches</name>
    <dbReference type="NCBI Taxonomy" id="100861"/>
    <lineage>
        <taxon>Eukaryota</taxon>
        <taxon>Sar</taxon>
        <taxon>Stramenopiles</taxon>
        <taxon>Oomycota</taxon>
        <taxon>Saprolegniomycetes</taxon>
        <taxon>Saprolegniales</taxon>
        <taxon>Verrucalvaceae</taxon>
        <taxon>Aphanomyces</taxon>
    </lineage>
</organism>
<comment type="caution">
    <text evidence="7">The sequence shown here is derived from an EMBL/GenBank/DDBJ whole genome shotgun (WGS) entry which is preliminary data.</text>
</comment>
<sequence length="182" mass="20022">MLLAGWRPMKPLVSFLSPRSGRFAFRDLAEMKEGCLRCCSGLSACGVIFLSLMSIMLSKQPEYIRGYHHHEKPHAHTTCAIAAVVYAVTFAACMYGLRHQNLSKTGRYGVKVVSTDEMDPLQKREEDDGTDFKLRGGVGGGVISTIKSQLLNAKVMHSDELHSLIQGEGSSSPRKPKPRKGD</sequence>
<evidence type="ECO:0000256" key="2">
    <source>
        <dbReference type="ARBA" id="ARBA00022692"/>
    </source>
</evidence>
<evidence type="ECO:0000313" key="7">
    <source>
        <dbReference type="EMBL" id="KAF0730002.1"/>
    </source>
</evidence>
<dbReference type="GO" id="GO:0016020">
    <property type="term" value="C:membrane"/>
    <property type="evidence" value="ECO:0007669"/>
    <property type="project" value="UniProtKB-SubCell"/>
</dbReference>
<evidence type="ECO:0000256" key="5">
    <source>
        <dbReference type="SAM" id="MobiDB-lite"/>
    </source>
</evidence>
<evidence type="ECO:0000256" key="6">
    <source>
        <dbReference type="SAM" id="Phobius"/>
    </source>
</evidence>
<reference evidence="7 8" key="1">
    <citation type="submission" date="2019-07" db="EMBL/GenBank/DDBJ databases">
        <title>Genomics analysis of Aphanomyces spp. identifies a new class of oomycete effector associated with host adaptation.</title>
        <authorList>
            <person name="Gaulin E."/>
        </authorList>
    </citation>
    <scope>NUCLEOTIDE SEQUENCE [LARGE SCALE GENOMIC DNA]</scope>
    <source>
        <strain evidence="7 8">ATCC 201684</strain>
    </source>
</reference>
<keyword evidence="2 6" id="KW-0812">Transmembrane</keyword>
<dbReference type="Pfam" id="PF23489">
    <property type="entry name" value="V-ATPase_su_f"/>
    <property type="match status" value="1"/>
</dbReference>